<dbReference type="STRING" id="90262.A0A1X2ICM0"/>
<evidence type="ECO:0000313" key="3">
    <source>
        <dbReference type="EMBL" id="ORZ14015.1"/>
    </source>
</evidence>
<dbReference type="GO" id="GO:0006364">
    <property type="term" value="P:rRNA processing"/>
    <property type="evidence" value="ECO:0007669"/>
    <property type="project" value="InterPro"/>
</dbReference>
<sequence>MIRKNTRLRREYLYKKSLESKERTIYDRKQRIKEAIEKGQPIPTELRNAGAEMRSDLPFDQAQAEPTTHADDEYSRAGVFDPKILITTSRDPSSRLQQFSKEMRLVFPNSQRINRGNHVMKEIVEACRTNEVSDLIILHEHRGKPDGMVVCHFPYGPTAYFSLHNVVLRHDIKDQGTVSEAFPHLIFENFNSKLGHRISNILKYLFPVPKEDSKRVMTFANDNDFISYRHHVFVKTGKEVELAEVGPRFELRAYEIRLGTVDLTDADVEWQLSSFTRTAGKRAEL</sequence>
<proteinExistence type="predicted"/>
<dbReference type="SMART" id="SM00879">
    <property type="entry name" value="Brix"/>
    <property type="match status" value="1"/>
</dbReference>
<comment type="caution">
    <text evidence="3">The sequence shown here is derived from an EMBL/GenBank/DDBJ whole genome shotgun (WGS) entry which is preliminary data.</text>
</comment>
<evidence type="ECO:0000256" key="1">
    <source>
        <dbReference type="ARBA" id="ARBA00040513"/>
    </source>
</evidence>
<evidence type="ECO:0000259" key="2">
    <source>
        <dbReference type="PROSITE" id="PS50833"/>
    </source>
</evidence>
<dbReference type="SUPFAM" id="SSF52954">
    <property type="entry name" value="Class II aaRS ABD-related"/>
    <property type="match status" value="1"/>
</dbReference>
<protein>
    <recommendedName>
        <fullName evidence="1">U3 small nucleolar ribonucleoprotein protein IMP4</fullName>
    </recommendedName>
</protein>
<accession>A0A1X2ICM0</accession>
<dbReference type="GO" id="GO:0032040">
    <property type="term" value="C:small-subunit processome"/>
    <property type="evidence" value="ECO:0007669"/>
    <property type="project" value="TreeGrafter"/>
</dbReference>
<dbReference type="GO" id="GO:0042134">
    <property type="term" value="F:rRNA primary transcript binding"/>
    <property type="evidence" value="ECO:0007669"/>
    <property type="project" value="InterPro"/>
</dbReference>
<dbReference type="Pfam" id="PF04427">
    <property type="entry name" value="Brix"/>
    <property type="match status" value="1"/>
</dbReference>
<dbReference type="FunFam" id="3.40.50.10480:FF:000001">
    <property type="entry name" value="IMP4, U3 small nucleolar ribonucleoprotein"/>
    <property type="match status" value="1"/>
</dbReference>
<dbReference type="Gene3D" id="3.40.50.10480">
    <property type="entry name" value="Probable brix-domain ribosomal biogenesis protein"/>
    <property type="match status" value="1"/>
</dbReference>
<dbReference type="PANTHER" id="PTHR22734:SF2">
    <property type="entry name" value="U3 SMALL NUCLEOLAR RIBONUCLEOPROTEIN PROTEIN IMP4"/>
    <property type="match status" value="1"/>
</dbReference>
<keyword evidence="4" id="KW-1185">Reference proteome</keyword>
<dbReference type="GO" id="GO:0005654">
    <property type="term" value="C:nucleoplasm"/>
    <property type="evidence" value="ECO:0007669"/>
    <property type="project" value="UniProtKB-ARBA"/>
</dbReference>
<organism evidence="3 4">
    <name type="scientific">Absidia repens</name>
    <dbReference type="NCBI Taxonomy" id="90262"/>
    <lineage>
        <taxon>Eukaryota</taxon>
        <taxon>Fungi</taxon>
        <taxon>Fungi incertae sedis</taxon>
        <taxon>Mucoromycota</taxon>
        <taxon>Mucoromycotina</taxon>
        <taxon>Mucoromycetes</taxon>
        <taxon>Mucorales</taxon>
        <taxon>Cunninghamellaceae</taxon>
        <taxon>Absidia</taxon>
    </lineage>
</organism>
<dbReference type="Proteomes" id="UP000193560">
    <property type="component" value="Unassembled WGS sequence"/>
</dbReference>
<reference evidence="3 4" key="1">
    <citation type="submission" date="2016-07" db="EMBL/GenBank/DDBJ databases">
        <title>Pervasive Adenine N6-methylation of Active Genes in Fungi.</title>
        <authorList>
            <consortium name="DOE Joint Genome Institute"/>
            <person name="Mondo S.J."/>
            <person name="Dannebaum R.O."/>
            <person name="Kuo R.C."/>
            <person name="Labutti K."/>
            <person name="Haridas S."/>
            <person name="Kuo A."/>
            <person name="Salamov A."/>
            <person name="Ahrendt S.R."/>
            <person name="Lipzen A."/>
            <person name="Sullivan W."/>
            <person name="Andreopoulos W.B."/>
            <person name="Clum A."/>
            <person name="Lindquist E."/>
            <person name="Daum C."/>
            <person name="Ramamoorthy G.K."/>
            <person name="Gryganskyi A."/>
            <person name="Culley D."/>
            <person name="Magnuson J.K."/>
            <person name="James T.Y."/>
            <person name="O'Malley M.A."/>
            <person name="Stajich J.E."/>
            <person name="Spatafora J.W."/>
            <person name="Visel A."/>
            <person name="Grigoriev I.V."/>
        </authorList>
    </citation>
    <scope>NUCLEOTIDE SEQUENCE [LARGE SCALE GENOMIC DNA]</scope>
    <source>
        <strain evidence="3 4">NRRL 1336</strain>
    </source>
</reference>
<dbReference type="OrthoDB" id="10253204at2759"/>
<dbReference type="InterPro" id="IPR044281">
    <property type="entry name" value="IMP4/RPF1"/>
</dbReference>
<evidence type="ECO:0000313" key="4">
    <source>
        <dbReference type="Proteomes" id="UP000193560"/>
    </source>
</evidence>
<dbReference type="GO" id="GO:0042274">
    <property type="term" value="P:ribosomal small subunit biogenesis"/>
    <property type="evidence" value="ECO:0007669"/>
    <property type="project" value="UniProtKB-ARBA"/>
</dbReference>
<dbReference type="InterPro" id="IPR007109">
    <property type="entry name" value="Brix"/>
</dbReference>
<dbReference type="EMBL" id="MCGE01000015">
    <property type="protein sequence ID" value="ORZ14015.1"/>
    <property type="molecule type" value="Genomic_DNA"/>
</dbReference>
<feature type="domain" description="Brix" evidence="2">
    <location>
        <begin position="82"/>
        <end position="262"/>
    </location>
</feature>
<dbReference type="GO" id="GO:0034457">
    <property type="term" value="C:Mpp10 complex"/>
    <property type="evidence" value="ECO:0007669"/>
    <property type="project" value="UniProtKB-ARBA"/>
</dbReference>
<dbReference type="PANTHER" id="PTHR22734">
    <property type="entry name" value="U3 SMALL NUCLEOLAR RIBONUCLEOPROTEIN PROTEIN IMP4"/>
    <property type="match status" value="1"/>
</dbReference>
<dbReference type="GO" id="GO:0030515">
    <property type="term" value="F:snoRNA binding"/>
    <property type="evidence" value="ECO:0007669"/>
    <property type="project" value="TreeGrafter"/>
</dbReference>
<dbReference type="AlphaFoldDB" id="A0A1X2ICM0"/>
<name>A0A1X2ICM0_9FUNG</name>
<dbReference type="PROSITE" id="PS50833">
    <property type="entry name" value="BRIX"/>
    <property type="match status" value="1"/>
</dbReference>
<gene>
    <name evidence="3" type="ORF">BCR42DRAFT_417864</name>
</gene>